<organism evidence="1 2">
    <name type="scientific">Xylaria curta</name>
    <dbReference type="NCBI Taxonomy" id="42375"/>
    <lineage>
        <taxon>Eukaryota</taxon>
        <taxon>Fungi</taxon>
        <taxon>Dikarya</taxon>
        <taxon>Ascomycota</taxon>
        <taxon>Pezizomycotina</taxon>
        <taxon>Sordariomycetes</taxon>
        <taxon>Xylariomycetidae</taxon>
        <taxon>Xylariales</taxon>
        <taxon>Xylariaceae</taxon>
        <taxon>Xylaria</taxon>
    </lineage>
</organism>
<gene>
    <name evidence="1" type="ORF">NUW58_g10855</name>
</gene>
<accession>A0ACC1MFA1</accession>
<reference evidence="1" key="1">
    <citation type="submission" date="2022-10" db="EMBL/GenBank/DDBJ databases">
        <title>Genome Sequence of Xylaria curta.</title>
        <authorList>
            <person name="Buettner E."/>
        </authorList>
    </citation>
    <scope>NUCLEOTIDE SEQUENCE</scope>
    <source>
        <strain evidence="1">Babe10</strain>
    </source>
</reference>
<keyword evidence="2" id="KW-1185">Reference proteome</keyword>
<dbReference type="Proteomes" id="UP001143856">
    <property type="component" value="Unassembled WGS sequence"/>
</dbReference>
<evidence type="ECO:0000313" key="2">
    <source>
        <dbReference type="Proteomes" id="UP001143856"/>
    </source>
</evidence>
<proteinExistence type="predicted"/>
<name>A0ACC1MFA1_9PEZI</name>
<protein>
    <submittedName>
        <fullName evidence="1">Uncharacterized protein</fullName>
    </submittedName>
</protein>
<comment type="caution">
    <text evidence="1">The sequence shown here is derived from an EMBL/GenBank/DDBJ whole genome shotgun (WGS) entry which is preliminary data.</text>
</comment>
<sequence length="343" mass="38485">MQQKIPRKSPILVQNANGPCPLVALVNALTLTTPAHQKGMNLATTLGSREQVSLSFLLGAVVEELISFRHTEPNTPLPDLTELYTFLQGLHTGMNVNPRFIPLSDAVSAHNPVPLSHGHPSDSDGGIPGTFESTRDMELYATFKIPLIHGWLPPRDDPIYDVLKRRASSYDEAQNLMFHEEELEHKFSTSEAGLTEEEQQLYQDIIAIKSYLSTTATQLTPSGLDVVTKAINPGRFAILFRNDHFSTLYRHPHTLQLFTLVTDAGYYTHDEVVWETLADVTGERTDFFSGDFRVIGGNQRQRAASTNDTWYDATGTSSEGGWQTSQIPRRVRYNTNKKIWTWL</sequence>
<evidence type="ECO:0000313" key="1">
    <source>
        <dbReference type="EMBL" id="KAJ2965610.1"/>
    </source>
</evidence>
<dbReference type="EMBL" id="JAPDGR010005518">
    <property type="protein sequence ID" value="KAJ2965610.1"/>
    <property type="molecule type" value="Genomic_DNA"/>
</dbReference>